<feature type="compositionally biased region" description="Low complexity" evidence="2">
    <location>
        <begin position="595"/>
        <end position="632"/>
    </location>
</feature>
<evidence type="ECO:0000313" key="4">
    <source>
        <dbReference type="Proteomes" id="UP000466442"/>
    </source>
</evidence>
<dbReference type="PANTHER" id="PTHR14429:SF22">
    <property type="entry name" value="AGAP013055-PA"/>
    <property type="match status" value="1"/>
</dbReference>
<dbReference type="InterPro" id="IPR023246">
    <property type="entry name" value="AUTS2"/>
</dbReference>
<feature type="compositionally biased region" description="Pro residues" evidence="2">
    <location>
        <begin position="497"/>
        <end position="509"/>
    </location>
</feature>
<feature type="compositionally biased region" description="Pro residues" evidence="2">
    <location>
        <begin position="580"/>
        <end position="592"/>
    </location>
</feature>
<feature type="compositionally biased region" description="Low complexity" evidence="2">
    <location>
        <begin position="374"/>
        <end position="401"/>
    </location>
</feature>
<gene>
    <name evidence="3" type="ORF">GE061_002530</name>
</gene>
<feature type="compositionally biased region" description="Pro residues" evidence="2">
    <location>
        <begin position="634"/>
        <end position="656"/>
    </location>
</feature>
<feature type="region of interest" description="Disordered" evidence="2">
    <location>
        <begin position="352"/>
        <end position="401"/>
    </location>
</feature>
<feature type="compositionally biased region" description="Basic and acidic residues" evidence="2">
    <location>
        <begin position="1114"/>
        <end position="1141"/>
    </location>
</feature>
<feature type="compositionally biased region" description="Low complexity" evidence="2">
    <location>
        <begin position="72"/>
        <end position="83"/>
    </location>
</feature>
<feature type="compositionally biased region" description="Pro residues" evidence="2">
    <location>
        <begin position="562"/>
        <end position="571"/>
    </location>
</feature>
<dbReference type="PRINTS" id="PR01217">
    <property type="entry name" value="PRICHEXTENSN"/>
</dbReference>
<evidence type="ECO:0000256" key="1">
    <source>
        <dbReference type="ARBA" id="ARBA00022553"/>
    </source>
</evidence>
<name>A0A8S9X502_APOLU</name>
<feature type="region of interest" description="Disordered" evidence="2">
    <location>
        <begin position="703"/>
        <end position="765"/>
    </location>
</feature>
<dbReference type="PANTHER" id="PTHR14429">
    <property type="entry name" value="FIBROSIN FAMILY MEMBER"/>
    <property type="match status" value="1"/>
</dbReference>
<reference evidence="3" key="1">
    <citation type="journal article" date="2021" name="Mol. Ecol. Resour.">
        <title>Apolygus lucorum genome provides insights into omnivorousness and mesophyll feeding.</title>
        <authorList>
            <person name="Liu Y."/>
            <person name="Liu H."/>
            <person name="Wang H."/>
            <person name="Huang T."/>
            <person name="Liu B."/>
            <person name="Yang B."/>
            <person name="Yin L."/>
            <person name="Li B."/>
            <person name="Zhang Y."/>
            <person name="Zhang S."/>
            <person name="Jiang F."/>
            <person name="Zhang X."/>
            <person name="Ren Y."/>
            <person name="Wang B."/>
            <person name="Wang S."/>
            <person name="Lu Y."/>
            <person name="Wu K."/>
            <person name="Fan W."/>
            <person name="Wang G."/>
        </authorList>
    </citation>
    <scope>NUCLEOTIDE SEQUENCE</scope>
    <source>
        <strain evidence="3">12Hb</strain>
    </source>
</reference>
<dbReference type="EMBL" id="WIXP02000010">
    <property type="protein sequence ID" value="KAF6204190.1"/>
    <property type="molecule type" value="Genomic_DNA"/>
</dbReference>
<feature type="compositionally biased region" description="Low complexity" evidence="2">
    <location>
        <begin position="756"/>
        <end position="765"/>
    </location>
</feature>
<feature type="region of interest" description="Disordered" evidence="2">
    <location>
        <begin position="60"/>
        <end position="83"/>
    </location>
</feature>
<proteinExistence type="predicted"/>
<sequence length="1271" mass="137348">MLGESRLTVVGSLLTGQTALGGNAVPMNSTGEQTNTICYLLLYIAWKKAVSTRNLYIEISLNGGKPPKKKGTTNNSSTNNSTNGVAVIAEPKVPEVTIKQEEPLAPPVTVKVNHVDKTNQDPSTSDDSCREKEKIKREIVAVIKRDPESEDNRVSDASSRCSSGRGYLCDSEDDDKISEINSDRPPVLAAVSRNSCLHAEDIHWNTLHNCKPPVSAPNSINAPSLFPILQSPETIELTEMKEQKDLETFATGHLAEILSRFLKDCCFKKKKWYLKGIQQKLLTGDRWKCPLELLLAGPPPSNKSGEPLVIAELLTGDRWKCPLELLLAGPPPLNKSGEPLVIAELLTECSDANSGNDDAGRNLRRNEKPPEGRPSSGSPTEPATGPTATGTTATGPTVTGSPMVVVTLTTPLSTTTITVPHVNFNNNLIQTTNVFKSPKLSAKENSDSGSVLFSASPPAVRKLDVPSEVVNGHGGGGERVAGAGPVVAVAVKTNGSPRPPSPAAPPPPLTLAMPPQQLHPPPKPSPNHFSPVSIPNGVTKVERVSPPPAGIVSAHTAHHRVAPPPAPPPAPVSYSLPSRPGYPPGYPLPQPPHAHSLPGHSLPGHPLPGHSLPGHPLPGHSLPGHSLPGHSQPHPHPQPSPTACAPTPPSVPAPPPVSAYHPPLYAPYNTTPYLPPTSLHQPSRSPIGLKPITTSVGLVVTTTSTTTTSHRDNINAPLIARTHSPRGHSPTRERDSYSSNVSSLSRGSMGTPSSMPPYSTSHHPSVVPSVASVVAPSAQPSSLPYKQPSPWVSSTNPPQPTAPGRTGLTPHHHPFAPPMFPPNQVPAPPVSAAPAPPPAPNPFSAESLFQSSKSNQGDLLRRELDSRFLATQDRGPYIRTEMHHHQHQHTHVHQHTTPIIPPPPPTLFSSPIVNFKEMPKGNPVDSPFYRQSLGFSGYPGYTPSLIHPSFGSATPFAPPTHLPTFTPKQLTEPSKPKTVKTGKWNAMHVRVAWEIYHHQQKSGGGEGKVGPLIGKSDFMRPPTHMFGPPPPHPFTAQTHRTVPQAYDPTPSHTFPPTMGSSVFGRYPPTGPTFPTALPSFPHAPAIHDPWGRIQPRGVPPQGFPPPSPWGLKPEVMDEREREKERERSRERERQRREEKQRQRMVGVPSKVRDRSPLREPPPQAHPMLPATTVSKEEEAAMISRTQHYLAARQAPRPLPPHFAQPWDPYRYDPLRYNPLMAALQEEDQRVKLFGYATIATKPIVRLQMTLVVSESVIFILQRPSKAFHSHI</sequence>
<dbReference type="AlphaFoldDB" id="A0A8S9X502"/>
<keyword evidence="4" id="KW-1185">Reference proteome</keyword>
<keyword evidence="1" id="KW-0597">Phosphoprotein</keyword>
<evidence type="ECO:0000256" key="2">
    <source>
        <dbReference type="SAM" id="MobiDB-lite"/>
    </source>
</evidence>
<dbReference type="Pfam" id="PF15336">
    <property type="entry name" value="Auts2"/>
    <property type="match status" value="1"/>
</dbReference>
<feature type="compositionally biased region" description="Polar residues" evidence="2">
    <location>
        <begin position="737"/>
        <end position="753"/>
    </location>
</feature>
<feature type="compositionally biased region" description="Basic and acidic residues" evidence="2">
    <location>
        <begin position="358"/>
        <end position="371"/>
    </location>
</feature>
<comment type="caution">
    <text evidence="3">The sequence shown here is derived from an EMBL/GenBank/DDBJ whole genome shotgun (WGS) entry which is preliminary data.</text>
</comment>
<feature type="compositionally biased region" description="Pro residues" evidence="2">
    <location>
        <begin position="815"/>
        <end position="840"/>
    </location>
</feature>
<organism evidence="3 4">
    <name type="scientific">Apolygus lucorum</name>
    <name type="common">Small green plant bug</name>
    <name type="synonym">Lygocoris lucorum</name>
    <dbReference type="NCBI Taxonomy" id="248454"/>
    <lineage>
        <taxon>Eukaryota</taxon>
        <taxon>Metazoa</taxon>
        <taxon>Ecdysozoa</taxon>
        <taxon>Arthropoda</taxon>
        <taxon>Hexapoda</taxon>
        <taxon>Insecta</taxon>
        <taxon>Pterygota</taxon>
        <taxon>Neoptera</taxon>
        <taxon>Paraneoptera</taxon>
        <taxon>Hemiptera</taxon>
        <taxon>Heteroptera</taxon>
        <taxon>Panheteroptera</taxon>
        <taxon>Cimicomorpha</taxon>
        <taxon>Miridae</taxon>
        <taxon>Mirini</taxon>
        <taxon>Apolygus</taxon>
    </lineage>
</organism>
<feature type="compositionally biased region" description="Pro residues" evidence="2">
    <location>
        <begin position="1097"/>
        <end position="1108"/>
    </location>
</feature>
<dbReference type="OrthoDB" id="10060000at2759"/>
<evidence type="ECO:0000313" key="3">
    <source>
        <dbReference type="EMBL" id="KAF6204190.1"/>
    </source>
</evidence>
<accession>A0A8S9X502</accession>
<feature type="region of interest" description="Disordered" evidence="2">
    <location>
        <begin position="778"/>
        <end position="840"/>
    </location>
</feature>
<feature type="region of interest" description="Disordered" evidence="2">
    <location>
        <begin position="1085"/>
        <end position="1168"/>
    </location>
</feature>
<dbReference type="Proteomes" id="UP000466442">
    <property type="component" value="Unassembled WGS sequence"/>
</dbReference>
<feature type="region of interest" description="Disordered" evidence="2">
    <location>
        <begin position="491"/>
        <end position="656"/>
    </location>
</feature>
<protein>
    <submittedName>
        <fullName evidence="3">Uncharacterized protein</fullName>
    </submittedName>
</protein>